<dbReference type="InterPro" id="IPR040497">
    <property type="entry name" value="Glyco_transf_24"/>
</dbReference>
<evidence type="ECO:0000256" key="9">
    <source>
        <dbReference type="SAM" id="SignalP"/>
    </source>
</evidence>
<protein>
    <recommendedName>
        <fullName evidence="17">UDP-glucose:glycoprotein glucosyltransferase</fullName>
    </recommendedName>
</protein>
<comment type="pathway">
    <text evidence="3">Protein modification; protein glycosylation.</text>
</comment>
<sequence>MASFKILFAGALLLAIAFGSPSLAIVSPARPKNINVALQSKWEGTSLLLEAGELLAKLRDDFIWSFIEQWPPHSSVPLSDEACFNNILRISSSILDGPLQPVFHLSLLLRSASPKVVLYRQLAEESLLHHMGLIQESLHLSSQCDSQEEDDRCRTSPRVTSERKPCCWVDVGNHAFSLKSELADWLDTIKTALKDREVKGAHHSNVELFEFDHIFPHSISSRSVAILYGSPGASCFGDLHSMLEEAAKLGLVKYVLRPYLVSECQAEQGNCASMGAGSKVLLGGYGVELALKNMEYKAIDDSDVKKNDAMDEVRTDDLSEEVRGFIFSRLLERKPHLSDDLLTFRDHLLSSSVSDTMNVWELKDLGYQTAQRILHASESLRVMQDVNQNFPNLVSAISRLKLNETIKDEIVANQKLVNPGKNMLAINGALINLEGLDLHSLIELVLGELSLADAISKLKVPAKYVKSLMQIPDPAELSSVRVDFRSPYVYYLNNLEEDAMYRRWRSNLQELLMPVFPGQMRYIKKNLFNAVYIIDPATPSGLQVVDIILYYYENNVPMRFGIILTSSGAAKSIAGSGGELPSLGTRKDLSILAGKLFMYIEENHGAVAAFQFLSRINEARGGDMESRNEDPVESTHIEEAFYDTIRSRVKSPPEEILLKLEKGSDYEENVLKSTLFVYKLGLQELQPCLLMNGVVHTSTSLEGGLQAMSEELPKIQEGVYFGHINSHTDILEKFLKEKAYFRYNLDIVATSKEDIKYVSLARAVTRGNQVLSASTFLHSSGTEDDIKAITHLICVNAASTQGFQLLLQSVRYLMTGSKRGRVGILFNVADVPDFGKASSSFLLVRVIKEALRSPGGTKKVLPFLHSLLSLYAAHNFVLEESHDSTLEKSLGFAESAKLKLDLSDNFLLSLESIEECLKQVGEETQFVSKHLGLEPGTNAVITNGKLFLQSSRRGFVAEDFVLLEAVEFDRRVKPVSDIIENVEWEGIDPDDLTADFLSSVIMCISSEIALRNRGSDTARFDLLQSEHSAIIQESENAIVHVDAIVDPLSSTGQRLSPFFVLLQSWFQASMRILLNPMNSLADLPLKNFYRFVVPSRHPFNLDGSLQSGPTAVFSNMPPTRTLTMNLDVPEPWLVEPVDAIYDLDNIVLEKLGDARTMYAVFELEALMLTGHCHEQNDGPPRGLQLVLGTKLNPHVVDTIVMANLGYWQLKAAPGVWTLRLAPGRSSSLYTFHGPEEGDNHGPLTKQVVIKDLRGELLHLEVVKRKGKENEAVLGADDDGDSQYGEHSGRKGWNQNLLKWAADFLGGSKPPPQNPSQGKLMARTGEPINIFSIASGHLYERFLKIMMLSVLKNTRRPVKFWFIKNYLSPQFKNFIPHMAKEYGFQYDLVTYKWPTWLHKQTEKQRIIWAYKILFLDVIFPLSLRKVIFVDADQIVRADMGELYDMDLKGRPLAYTPFCDNNKEMDGYRFWNQGFWKDHLRGRPYHISALYVVDLKKFRQTAAGDNLRVFYETLSKDPGSLSNLDQDLPNYAQHQVPIFSLPQEWLWCESWCGNATKGKAKTIDLCNNPMTKEPKLQGARRIVAEWPALDEEVRSLTSRVLGEAEQADVTVVKGGEADVAIGKGAEPADVKVGKDAEQFSDAASNVETASEL</sequence>
<dbReference type="InterPro" id="IPR040693">
    <property type="entry name" value="UGGT_TRXL_1"/>
</dbReference>
<dbReference type="InterPro" id="IPR040525">
    <property type="entry name" value="UGGT_TRXL_4"/>
</dbReference>
<accession>A0A9D4ZAF1</accession>
<keyword evidence="8" id="KW-0325">Glycoprotein</keyword>
<feature type="domain" description="UGGT thioredoxin-like" evidence="12">
    <location>
        <begin position="483"/>
        <end position="744"/>
    </location>
</feature>
<evidence type="ECO:0000256" key="8">
    <source>
        <dbReference type="ARBA" id="ARBA00023180"/>
    </source>
</evidence>
<dbReference type="OrthoDB" id="27683at2759"/>
<feature type="signal peptide" evidence="9">
    <location>
        <begin position="1"/>
        <end position="19"/>
    </location>
</feature>
<evidence type="ECO:0000256" key="1">
    <source>
        <dbReference type="ARBA" id="ARBA00001913"/>
    </source>
</evidence>
<dbReference type="EMBL" id="JABFUD020000017">
    <property type="protein sequence ID" value="KAI5067704.1"/>
    <property type="molecule type" value="Genomic_DNA"/>
</dbReference>
<organism evidence="15 16">
    <name type="scientific">Adiantum capillus-veneris</name>
    <name type="common">Maidenhair fern</name>
    <dbReference type="NCBI Taxonomy" id="13818"/>
    <lineage>
        <taxon>Eukaryota</taxon>
        <taxon>Viridiplantae</taxon>
        <taxon>Streptophyta</taxon>
        <taxon>Embryophyta</taxon>
        <taxon>Tracheophyta</taxon>
        <taxon>Polypodiopsida</taxon>
        <taxon>Polypodiidae</taxon>
        <taxon>Polypodiales</taxon>
        <taxon>Pteridineae</taxon>
        <taxon>Pteridaceae</taxon>
        <taxon>Vittarioideae</taxon>
        <taxon>Adiantum</taxon>
    </lineage>
</organism>
<comment type="similarity">
    <text evidence="4">Belongs to the glycosyltransferase 8 family.</text>
</comment>
<comment type="caution">
    <text evidence="15">The sequence shown here is derived from an EMBL/GenBank/DDBJ whole genome shotgun (WGS) entry which is preliminary data.</text>
</comment>
<dbReference type="GO" id="GO:0003980">
    <property type="term" value="F:UDP-glucose:glycoprotein glucosyltransferase activity"/>
    <property type="evidence" value="ECO:0007669"/>
    <property type="project" value="InterPro"/>
</dbReference>
<dbReference type="Pfam" id="PF18400">
    <property type="entry name" value="Thioredoxin_12"/>
    <property type="match status" value="1"/>
</dbReference>
<gene>
    <name evidence="15" type="ORF">GOP47_0018232</name>
</gene>
<dbReference type="GO" id="GO:0005788">
    <property type="term" value="C:endoplasmic reticulum lumen"/>
    <property type="evidence" value="ECO:0007669"/>
    <property type="project" value="UniProtKB-SubCell"/>
</dbReference>
<evidence type="ECO:0000259" key="14">
    <source>
        <dbReference type="Pfam" id="PF18404"/>
    </source>
</evidence>
<comment type="cofactor">
    <cofactor evidence="1">
        <name>Ca(2+)</name>
        <dbReference type="ChEBI" id="CHEBI:29108"/>
    </cofactor>
</comment>
<evidence type="ECO:0000256" key="5">
    <source>
        <dbReference type="ARBA" id="ARBA00022679"/>
    </source>
</evidence>
<evidence type="ECO:0000256" key="2">
    <source>
        <dbReference type="ARBA" id="ARBA00004319"/>
    </source>
</evidence>
<feature type="domain" description="UDP-glucose:glycoprotein glucosyltransferase thioredoxin-like" evidence="13">
    <location>
        <begin position="767"/>
        <end position="1000"/>
    </location>
</feature>
<dbReference type="InterPro" id="IPR040694">
    <property type="entry name" value="UGGT_TRXL_2"/>
</dbReference>
<feature type="chain" id="PRO_5039094456" description="UDP-glucose:glycoprotein glucosyltransferase" evidence="9">
    <location>
        <begin position="20"/>
        <end position="1650"/>
    </location>
</feature>
<dbReference type="Pfam" id="PF18402">
    <property type="entry name" value="Thioredoxin_14"/>
    <property type="match status" value="1"/>
</dbReference>
<reference evidence="15" key="1">
    <citation type="submission" date="2021-01" db="EMBL/GenBank/DDBJ databases">
        <title>Adiantum capillus-veneris genome.</title>
        <authorList>
            <person name="Fang Y."/>
            <person name="Liao Q."/>
        </authorList>
    </citation>
    <scope>NUCLEOTIDE SEQUENCE</scope>
    <source>
        <strain evidence="15">H3</strain>
        <tissue evidence="15">Leaf</tissue>
    </source>
</reference>
<dbReference type="PANTHER" id="PTHR11226:SF0">
    <property type="entry name" value="UDP-GLUCOSE:GLYCOPROTEIN GLUCOSYLTRANSFERASE"/>
    <property type="match status" value="1"/>
</dbReference>
<dbReference type="Pfam" id="PF18403">
    <property type="entry name" value="Thioredoxin_15"/>
    <property type="match status" value="1"/>
</dbReference>
<evidence type="ECO:0008006" key="17">
    <source>
        <dbReference type="Google" id="ProtNLM"/>
    </source>
</evidence>
<evidence type="ECO:0000259" key="13">
    <source>
        <dbReference type="Pfam" id="PF18403"/>
    </source>
</evidence>
<evidence type="ECO:0000259" key="12">
    <source>
        <dbReference type="Pfam" id="PF18402"/>
    </source>
</evidence>
<dbReference type="PANTHER" id="PTHR11226">
    <property type="entry name" value="UDP-GLUCOSE GLYCOPROTEIN:GLUCOSYLTRANSFERASE"/>
    <property type="match status" value="1"/>
</dbReference>
<proteinExistence type="inferred from homology"/>
<dbReference type="GO" id="GO:0051082">
    <property type="term" value="F:unfolded protein binding"/>
    <property type="evidence" value="ECO:0007669"/>
    <property type="project" value="TreeGrafter"/>
</dbReference>
<comment type="subcellular location">
    <subcellularLocation>
        <location evidence="2">Endoplasmic reticulum lumen</location>
    </subcellularLocation>
</comment>
<evidence type="ECO:0000313" key="15">
    <source>
        <dbReference type="EMBL" id="KAI5067704.1"/>
    </source>
</evidence>
<keyword evidence="7" id="KW-0256">Endoplasmic reticulum</keyword>
<dbReference type="Pfam" id="PF18401">
    <property type="entry name" value="Thioredoxin_13"/>
    <property type="match status" value="1"/>
</dbReference>
<evidence type="ECO:0000256" key="6">
    <source>
        <dbReference type="ARBA" id="ARBA00022729"/>
    </source>
</evidence>
<evidence type="ECO:0000313" key="16">
    <source>
        <dbReference type="Proteomes" id="UP000886520"/>
    </source>
</evidence>
<evidence type="ECO:0000256" key="4">
    <source>
        <dbReference type="ARBA" id="ARBA00006351"/>
    </source>
</evidence>
<keyword evidence="16" id="KW-1185">Reference proteome</keyword>
<dbReference type="Pfam" id="PF18404">
    <property type="entry name" value="Glyco_transf_24"/>
    <property type="match status" value="1"/>
</dbReference>
<dbReference type="InterPro" id="IPR029044">
    <property type="entry name" value="Nucleotide-diphossugar_trans"/>
</dbReference>
<dbReference type="InterPro" id="IPR009448">
    <property type="entry name" value="UDP-g_GGtrans"/>
</dbReference>
<name>A0A9D4ZAF1_ADICA</name>
<keyword evidence="6 9" id="KW-0732">Signal</keyword>
<evidence type="ECO:0000259" key="10">
    <source>
        <dbReference type="Pfam" id="PF18400"/>
    </source>
</evidence>
<dbReference type="SUPFAM" id="SSF53448">
    <property type="entry name" value="Nucleotide-diphospho-sugar transferases"/>
    <property type="match status" value="1"/>
</dbReference>
<dbReference type="FunFam" id="3.90.550.10:FF:000054">
    <property type="entry name" value="UDP-glucose:glycoprotein glucosyltransferase 1"/>
    <property type="match status" value="1"/>
</dbReference>
<dbReference type="Proteomes" id="UP000886520">
    <property type="component" value="Chromosome 17"/>
</dbReference>
<dbReference type="InterPro" id="IPR040692">
    <property type="entry name" value="UGGT_TRXL_3"/>
</dbReference>
<evidence type="ECO:0000256" key="7">
    <source>
        <dbReference type="ARBA" id="ARBA00022824"/>
    </source>
</evidence>
<feature type="domain" description="UGGT thioredoxin-like" evidence="10">
    <location>
        <begin position="45"/>
        <end position="266"/>
    </location>
</feature>
<keyword evidence="5" id="KW-0808">Transferase</keyword>
<feature type="domain" description="Glucosyltransferase 24 catalytic" evidence="14">
    <location>
        <begin position="1327"/>
        <end position="1593"/>
    </location>
</feature>
<evidence type="ECO:0000256" key="3">
    <source>
        <dbReference type="ARBA" id="ARBA00004922"/>
    </source>
</evidence>
<dbReference type="GO" id="GO:0018279">
    <property type="term" value="P:protein N-linked glycosylation via asparagine"/>
    <property type="evidence" value="ECO:0007669"/>
    <property type="project" value="TreeGrafter"/>
</dbReference>
<dbReference type="Pfam" id="PF06427">
    <property type="entry name" value="UDP-g_GGTase"/>
    <property type="match status" value="1"/>
</dbReference>
<dbReference type="GO" id="GO:0036503">
    <property type="term" value="P:ERAD pathway"/>
    <property type="evidence" value="ECO:0007669"/>
    <property type="project" value="TreeGrafter"/>
</dbReference>
<feature type="domain" description="UGGT thioredoxin-like" evidence="11">
    <location>
        <begin position="355"/>
        <end position="470"/>
    </location>
</feature>
<evidence type="ECO:0000259" key="11">
    <source>
        <dbReference type="Pfam" id="PF18401"/>
    </source>
</evidence>
<dbReference type="CDD" id="cd06432">
    <property type="entry name" value="GT8_HUGT1_C_like"/>
    <property type="match status" value="1"/>
</dbReference>
<dbReference type="Gene3D" id="3.90.550.10">
    <property type="entry name" value="Spore Coat Polysaccharide Biosynthesis Protein SpsA, Chain A"/>
    <property type="match status" value="1"/>
</dbReference>